<feature type="compositionally biased region" description="Polar residues" evidence="1">
    <location>
        <begin position="221"/>
        <end position="241"/>
    </location>
</feature>
<comment type="caution">
    <text evidence="3">The sequence shown here is derived from an EMBL/GenBank/DDBJ whole genome shotgun (WGS) entry which is preliminary data.</text>
</comment>
<feature type="compositionally biased region" description="Polar residues" evidence="1">
    <location>
        <begin position="126"/>
        <end position="146"/>
    </location>
</feature>
<feature type="compositionally biased region" description="Polar residues" evidence="1">
    <location>
        <begin position="259"/>
        <end position="279"/>
    </location>
</feature>
<dbReference type="Proteomes" id="UP000192257">
    <property type="component" value="Unassembled WGS sequence"/>
</dbReference>
<feature type="compositionally biased region" description="Low complexity" evidence="1">
    <location>
        <begin position="280"/>
        <end position="289"/>
    </location>
</feature>
<reference evidence="3 4" key="1">
    <citation type="submission" date="2017-03" db="EMBL/GenBank/DDBJ databases">
        <title>An alternative strategy for trypanosome survival in the mammalian bloodstream revealed through genome and transcriptome analysis of the ubiquitous bovine parasite Trypanosoma (Megatrypanum) theileri.</title>
        <authorList>
            <person name="Kelly S."/>
            <person name="Ivens A."/>
            <person name="Mott A."/>
            <person name="O'Neill E."/>
            <person name="Emms D."/>
            <person name="Macleod O."/>
            <person name="Voorheis P."/>
            <person name="Matthews J."/>
            <person name="Matthews K."/>
            <person name="Carrington M."/>
        </authorList>
    </citation>
    <scope>NUCLEOTIDE SEQUENCE [LARGE SCALE GENOMIC DNA]</scope>
    <source>
        <strain evidence="3">Edinburgh</strain>
    </source>
</reference>
<dbReference type="GeneID" id="39990747"/>
<dbReference type="VEuPathDB" id="TriTrypDB:TM35_000601340"/>
<feature type="compositionally biased region" description="Basic and acidic residues" evidence="1">
    <location>
        <begin position="108"/>
        <end position="120"/>
    </location>
</feature>
<keyword evidence="4" id="KW-1185">Reference proteome</keyword>
<protein>
    <recommendedName>
        <fullName evidence="5">Mucin-associated surface protein (MASP)</fullName>
    </recommendedName>
</protein>
<evidence type="ECO:0008006" key="5">
    <source>
        <dbReference type="Google" id="ProtNLM"/>
    </source>
</evidence>
<dbReference type="AlphaFoldDB" id="A0A1X0NGW6"/>
<gene>
    <name evidence="3" type="ORF">TM35_000601340</name>
</gene>
<feature type="signal peptide" evidence="2">
    <location>
        <begin position="1"/>
        <end position="28"/>
    </location>
</feature>
<feature type="compositionally biased region" description="Basic and acidic residues" evidence="1">
    <location>
        <begin position="176"/>
        <end position="217"/>
    </location>
</feature>
<feature type="chain" id="PRO_5011987013" description="Mucin-associated surface protein (MASP)" evidence="2">
    <location>
        <begin position="29"/>
        <end position="315"/>
    </location>
</feature>
<dbReference type="RefSeq" id="XP_028877769.1">
    <property type="nucleotide sequence ID" value="XM_029030967.1"/>
</dbReference>
<keyword evidence="2" id="KW-0732">Signal</keyword>
<feature type="compositionally biased region" description="Low complexity" evidence="1">
    <location>
        <begin position="76"/>
        <end position="99"/>
    </location>
</feature>
<feature type="region of interest" description="Disordered" evidence="1">
    <location>
        <begin position="67"/>
        <end position="315"/>
    </location>
</feature>
<evidence type="ECO:0000313" key="4">
    <source>
        <dbReference type="Proteomes" id="UP000192257"/>
    </source>
</evidence>
<organism evidence="3 4">
    <name type="scientific">Trypanosoma theileri</name>
    <dbReference type="NCBI Taxonomy" id="67003"/>
    <lineage>
        <taxon>Eukaryota</taxon>
        <taxon>Discoba</taxon>
        <taxon>Euglenozoa</taxon>
        <taxon>Kinetoplastea</taxon>
        <taxon>Metakinetoplastina</taxon>
        <taxon>Trypanosomatida</taxon>
        <taxon>Trypanosomatidae</taxon>
        <taxon>Trypanosoma</taxon>
    </lineage>
</organism>
<feature type="non-terminal residue" evidence="3">
    <location>
        <position position="315"/>
    </location>
</feature>
<feature type="compositionally biased region" description="Low complexity" evidence="1">
    <location>
        <begin position="242"/>
        <end position="258"/>
    </location>
</feature>
<evidence type="ECO:0000256" key="2">
    <source>
        <dbReference type="SAM" id="SignalP"/>
    </source>
</evidence>
<evidence type="ECO:0000313" key="3">
    <source>
        <dbReference type="EMBL" id="ORC83703.1"/>
    </source>
</evidence>
<feature type="compositionally biased region" description="Low complexity" evidence="1">
    <location>
        <begin position="304"/>
        <end position="315"/>
    </location>
</feature>
<accession>A0A1X0NGW6</accession>
<name>A0A1X0NGW6_9TRYP</name>
<proteinExistence type="predicted"/>
<sequence>MTKAVMVRRYLLCLLTLTLCCACGLVWADGPKASDSLIKPSTVGVPSLVRRAIPADGDWLVWNVDQEEENEEEVAEPNVASTDPGGLRSSSSSTSINTGLSGGGPGPKELERAEENRHLGGDVGHNRQTNDINPSGNPRVNGQVSATLPAISPSALGGQQPVSPAPEPAPVAPKVSSEHSSTERTEDSSTKDDHALQHAMKSPEKQQEGTNTHDKQGGKTADTSMPETPVVQESSANTPQNTPETSSSTSATPNANESGDAQSESTSTQNTDVGSANSSTTTTTTTTTTLPPELTNNKKGDADSSSSISSSVWVR</sequence>
<evidence type="ECO:0000256" key="1">
    <source>
        <dbReference type="SAM" id="MobiDB-lite"/>
    </source>
</evidence>
<dbReference type="EMBL" id="NBCO01000060">
    <property type="protein sequence ID" value="ORC83703.1"/>
    <property type="molecule type" value="Genomic_DNA"/>
</dbReference>